<evidence type="ECO:0000313" key="2">
    <source>
        <dbReference type="EMBL" id="EAR93062.1"/>
    </source>
</evidence>
<dbReference type="KEGG" id="tet:TTHERM_00449070"/>
<name>Q239A8_TETTS</name>
<keyword evidence="3" id="KW-1185">Reference proteome</keyword>
<organism evidence="2 3">
    <name type="scientific">Tetrahymena thermophila (strain SB210)</name>
    <dbReference type="NCBI Taxonomy" id="312017"/>
    <lineage>
        <taxon>Eukaryota</taxon>
        <taxon>Sar</taxon>
        <taxon>Alveolata</taxon>
        <taxon>Ciliophora</taxon>
        <taxon>Intramacronucleata</taxon>
        <taxon>Oligohymenophorea</taxon>
        <taxon>Hymenostomatida</taxon>
        <taxon>Tetrahymenina</taxon>
        <taxon>Tetrahymenidae</taxon>
        <taxon>Tetrahymena</taxon>
    </lineage>
</organism>
<gene>
    <name evidence="2" type="ORF">TTHERM_00449070</name>
</gene>
<dbReference type="AlphaFoldDB" id="Q239A8"/>
<dbReference type="Proteomes" id="UP000009168">
    <property type="component" value="Unassembled WGS sequence"/>
</dbReference>
<accession>Q239A8</accession>
<feature type="coiled-coil region" evidence="1">
    <location>
        <begin position="596"/>
        <end position="623"/>
    </location>
</feature>
<evidence type="ECO:0000256" key="1">
    <source>
        <dbReference type="SAM" id="Coils"/>
    </source>
</evidence>
<dbReference type="HOGENOM" id="CLU_348691_0_0_1"/>
<sequence>MIQEKTEFDLSQLESFDICDYQKSMSSADNQEDQYEFKKQKKKDQNQTNQQHITSFFSKTNGFQFSNYSYQKQQSNLNGFQDVECVSKKQVFKKMGSQEIAPQRRISRIQENNQKDNLKRNKKNLIEQDNLNFKIEELGPWEQENINKPFSNDSTYNLYSLRQSSIISSTNNNNNKSIDGIIEKARDFSAQANQVKQKETIKQNHQRDSIKANKIAYDLDQNVVLGVKQLKIDKYQYNFDLYSFSSTRSFMKKQDEAQTCRDKSAENNSEILQANFNNQLKNCINKDEQNSEKYNTNLLNNNPSSLQMYGNCQKTKENTEDYCLKSNFYVKESYAQYINDRLKLKSTKCDQSEKCQSAQNNRFNEFAQISKHFNNSINTNQLSEKEPINVEDLQQLQKQLMKQYDQPQMAKQQQNLKSFKYNNDHEYSKSQMNFYQKPNVQSQTKEQSDQQTLFHYEEFPSYHSILKKLKNNKIHQLFPNQNSLSSEKIHEIAKLFLKINSQKSQQDKYQPLNSNYEIAYNDEHSNAILKHKKSKYSLPQSQQNQRFINQQKFNFSDYNKQMASSQLNSSADKGEKVPPQIQTFPLFKRSKTQIGNINLQRHNQQVKEKERKLKEEKEECNLHKFIKQIDSSSIQFHVAEALQQQNIKIKQDKLIKASSELQMNQNFRVQGFKGFSKVKSNIQSENKLKSLQKQNNSQIIYDQGNYSSSQIFNNNKDITNNYFNQQKLNFTQNKSSISVFNSNSTYQNSSPSSHESQFSKTYSGITHFFQQQNKSKFPSQYLTNYSPPQEKLQQNQNKETLFFDYINIK</sequence>
<keyword evidence="1" id="KW-0175">Coiled coil</keyword>
<reference evidence="3" key="1">
    <citation type="journal article" date="2006" name="PLoS Biol.">
        <title>Macronuclear genome sequence of the ciliate Tetrahymena thermophila, a model eukaryote.</title>
        <authorList>
            <person name="Eisen J.A."/>
            <person name="Coyne R.S."/>
            <person name="Wu M."/>
            <person name="Wu D."/>
            <person name="Thiagarajan M."/>
            <person name="Wortman J.R."/>
            <person name="Badger J.H."/>
            <person name="Ren Q."/>
            <person name="Amedeo P."/>
            <person name="Jones K.M."/>
            <person name="Tallon L.J."/>
            <person name="Delcher A.L."/>
            <person name="Salzberg S.L."/>
            <person name="Silva J.C."/>
            <person name="Haas B.J."/>
            <person name="Majoros W.H."/>
            <person name="Farzad M."/>
            <person name="Carlton J.M."/>
            <person name="Smith R.K. Jr."/>
            <person name="Garg J."/>
            <person name="Pearlman R.E."/>
            <person name="Karrer K.M."/>
            <person name="Sun L."/>
            <person name="Manning G."/>
            <person name="Elde N.C."/>
            <person name="Turkewitz A.P."/>
            <person name="Asai D.J."/>
            <person name="Wilkes D.E."/>
            <person name="Wang Y."/>
            <person name="Cai H."/>
            <person name="Collins K."/>
            <person name="Stewart B.A."/>
            <person name="Lee S.R."/>
            <person name="Wilamowska K."/>
            <person name="Weinberg Z."/>
            <person name="Ruzzo W.L."/>
            <person name="Wloga D."/>
            <person name="Gaertig J."/>
            <person name="Frankel J."/>
            <person name="Tsao C.-C."/>
            <person name="Gorovsky M.A."/>
            <person name="Keeling P.J."/>
            <person name="Waller R.F."/>
            <person name="Patron N.J."/>
            <person name="Cherry J.M."/>
            <person name="Stover N.A."/>
            <person name="Krieger C.J."/>
            <person name="del Toro C."/>
            <person name="Ryder H.F."/>
            <person name="Williamson S.C."/>
            <person name="Barbeau R.A."/>
            <person name="Hamilton E.P."/>
            <person name="Orias E."/>
        </authorList>
    </citation>
    <scope>NUCLEOTIDE SEQUENCE [LARGE SCALE GENOMIC DNA]</scope>
    <source>
        <strain evidence="3">SB210</strain>
    </source>
</reference>
<dbReference type="InParanoid" id="Q239A8"/>
<proteinExistence type="predicted"/>
<evidence type="ECO:0000313" key="3">
    <source>
        <dbReference type="Proteomes" id="UP000009168"/>
    </source>
</evidence>
<protein>
    <submittedName>
        <fullName evidence="2">Uncharacterized protein</fullName>
    </submittedName>
</protein>
<dbReference type="RefSeq" id="XP_001013307.1">
    <property type="nucleotide sequence ID" value="XM_001013307.1"/>
</dbReference>
<dbReference type="GeneID" id="7845788"/>
<dbReference type="EMBL" id="GG662738">
    <property type="protein sequence ID" value="EAR93062.1"/>
    <property type="molecule type" value="Genomic_DNA"/>
</dbReference>